<sequence>MRLNNLGLYELFLEKGISSLFHANTIATSLTYIAKNGLLSRKYVEEKGLYQTPQESDNIDKKHDVFDDIFLDTVDLHRHFGRQNHYGPSLFRLDLDLLLDEELQVWVTKNNPVYWSGLTDNAQKYFGDVEELALEWDKYERHRKMVTIRRLGRPLSFDYLRDITVDDPRLSIDTNLNLGQESLKAMNEAVQTWGLGRCPVIARECGSCFCSENYARQVGIPELIQKFIPRTF</sequence>
<protein>
    <submittedName>
        <fullName evidence="1">Uncharacterized protein</fullName>
    </submittedName>
</protein>
<comment type="caution">
    <text evidence="1">The sequence shown here is derived from an EMBL/GenBank/DDBJ whole genome shotgun (WGS) entry which is preliminary data.</text>
</comment>
<gene>
    <name evidence="1" type="ORF">GCM10007418_06290</name>
</gene>
<name>A0ABQ1P2G1_9GAMM</name>
<reference evidence="2" key="1">
    <citation type="journal article" date="2019" name="Int. J. Syst. Evol. Microbiol.">
        <title>The Global Catalogue of Microorganisms (GCM) 10K type strain sequencing project: providing services to taxonomists for standard genome sequencing and annotation.</title>
        <authorList>
            <consortium name="The Broad Institute Genomics Platform"/>
            <consortium name="The Broad Institute Genome Sequencing Center for Infectious Disease"/>
            <person name="Wu L."/>
            <person name="Ma J."/>
        </authorList>
    </citation>
    <scope>NUCLEOTIDE SEQUENCE [LARGE SCALE GENOMIC DNA]</scope>
    <source>
        <strain evidence="2">CGMCC 1.12482</strain>
    </source>
</reference>
<organism evidence="1 2">
    <name type="scientific">Halopseudomonas salina</name>
    <dbReference type="NCBI Taxonomy" id="1323744"/>
    <lineage>
        <taxon>Bacteria</taxon>
        <taxon>Pseudomonadati</taxon>
        <taxon>Pseudomonadota</taxon>
        <taxon>Gammaproteobacteria</taxon>
        <taxon>Pseudomonadales</taxon>
        <taxon>Pseudomonadaceae</taxon>
        <taxon>Halopseudomonas</taxon>
    </lineage>
</organism>
<proteinExistence type="predicted"/>
<dbReference type="RefSeq" id="WP_150277282.1">
    <property type="nucleotide sequence ID" value="NZ_BMFF01000001.1"/>
</dbReference>
<evidence type="ECO:0000313" key="2">
    <source>
        <dbReference type="Proteomes" id="UP000638188"/>
    </source>
</evidence>
<keyword evidence="2" id="KW-1185">Reference proteome</keyword>
<accession>A0ABQ1P2G1</accession>
<dbReference type="EMBL" id="BMFF01000001">
    <property type="protein sequence ID" value="GGC89329.1"/>
    <property type="molecule type" value="Genomic_DNA"/>
</dbReference>
<evidence type="ECO:0000313" key="1">
    <source>
        <dbReference type="EMBL" id="GGC89329.1"/>
    </source>
</evidence>
<dbReference type="Proteomes" id="UP000638188">
    <property type="component" value="Unassembled WGS sequence"/>
</dbReference>